<dbReference type="OrthoDB" id="410463at2759"/>
<dbReference type="GO" id="GO:0009228">
    <property type="term" value="P:thiamine biosynthetic process"/>
    <property type="evidence" value="ECO:0007669"/>
    <property type="project" value="UniProtKB-KW"/>
</dbReference>
<dbReference type="SUPFAM" id="SSF51905">
    <property type="entry name" value="FAD/NAD(P)-binding domain"/>
    <property type="match status" value="1"/>
</dbReference>
<keyword evidence="5" id="KW-0520">NAD</keyword>
<evidence type="ECO:0000256" key="4">
    <source>
        <dbReference type="ARBA" id="ARBA00023004"/>
    </source>
</evidence>
<dbReference type="GO" id="GO:0160205">
    <property type="term" value="F:cysteine-dependent adenosine diphosphate thiazole synthase activity"/>
    <property type="evidence" value="ECO:0007669"/>
    <property type="project" value="EnsemblFungi"/>
</dbReference>
<keyword evidence="4" id="KW-0408">Iron</keyword>
<dbReference type="STRING" id="796925.A0A137PCB6"/>
<reference evidence="6 7" key="1">
    <citation type="journal article" date="2015" name="Genome Biol. Evol.">
        <title>Phylogenomic analyses indicate that early fungi evolved digesting cell walls of algal ancestors of land plants.</title>
        <authorList>
            <person name="Chang Y."/>
            <person name="Wang S."/>
            <person name="Sekimoto S."/>
            <person name="Aerts A.L."/>
            <person name="Choi C."/>
            <person name="Clum A."/>
            <person name="LaButti K.M."/>
            <person name="Lindquist E.A."/>
            <person name="Yee Ngan C."/>
            <person name="Ohm R.A."/>
            <person name="Salamov A.A."/>
            <person name="Grigoriev I.V."/>
            <person name="Spatafora J.W."/>
            <person name="Berbee M.L."/>
        </authorList>
    </citation>
    <scope>NUCLEOTIDE SEQUENCE [LARGE SCALE GENOMIC DNA]</scope>
    <source>
        <strain evidence="6 7">NRRL 28638</strain>
    </source>
</reference>
<keyword evidence="1" id="KW-0808">Transferase</keyword>
<dbReference type="AlphaFoldDB" id="A0A137PCB6"/>
<dbReference type="OMA" id="MFPRIVV"/>
<dbReference type="PANTHER" id="PTHR43422">
    <property type="entry name" value="THIAMINE THIAZOLE SYNTHASE"/>
    <property type="match status" value="1"/>
</dbReference>
<keyword evidence="3" id="KW-0784">Thiamine biosynthesis</keyword>
<protein>
    <submittedName>
        <fullName evidence="6">Thiamine biosynthesis Thi4 protein</fullName>
    </submittedName>
</protein>
<dbReference type="PANTHER" id="PTHR43422:SF3">
    <property type="entry name" value="THIAMINE THIAZOLE SYNTHASE"/>
    <property type="match status" value="1"/>
</dbReference>
<evidence type="ECO:0000313" key="7">
    <source>
        <dbReference type="Proteomes" id="UP000070444"/>
    </source>
</evidence>
<dbReference type="Pfam" id="PF01946">
    <property type="entry name" value="Thi4"/>
    <property type="match status" value="1"/>
</dbReference>
<dbReference type="Proteomes" id="UP000070444">
    <property type="component" value="Unassembled WGS sequence"/>
</dbReference>
<evidence type="ECO:0000256" key="5">
    <source>
        <dbReference type="ARBA" id="ARBA00023027"/>
    </source>
</evidence>
<keyword evidence="2" id="KW-0479">Metal-binding</keyword>
<sequence>MSNQTNLLQPGAVSFAPIREADVSREMTTRYMNDLLELAECDVVIVGGGPSGLTAAYELSKHPNLKVALIEASVAPGGGGWVGGQLFSAMVVRKPAHNLLDELDIPYDEKENYVVVKHAALFTSTIIAKVIKNGVKLYNATAVEDFIIREGTVGGVVTNWSLVTKAHGTQSCMDPQVIEAKVTISSCGHDGPFGATGVRRLAELGLIDTIPGMRALDMNASENDIVEHTREIIPGMIITGMEVAEATGTARMGPTFGAMMISGQKAAQIALQKLGVTVPKAGH</sequence>
<accession>A0A137PCB6</accession>
<dbReference type="EMBL" id="KQ964450">
    <property type="protein sequence ID" value="KXN72581.1"/>
    <property type="molecule type" value="Genomic_DNA"/>
</dbReference>
<dbReference type="Gene3D" id="6.10.250.2840">
    <property type="match status" value="1"/>
</dbReference>
<gene>
    <name evidence="6" type="ORF">CONCODRAFT_56122</name>
</gene>
<dbReference type="GO" id="GO:0052837">
    <property type="term" value="P:thiazole biosynthetic process"/>
    <property type="evidence" value="ECO:0007669"/>
    <property type="project" value="EnsemblFungi"/>
</dbReference>
<keyword evidence="7" id="KW-1185">Reference proteome</keyword>
<dbReference type="PRINTS" id="PR00419">
    <property type="entry name" value="ADXRDTASE"/>
</dbReference>
<evidence type="ECO:0000256" key="3">
    <source>
        <dbReference type="ARBA" id="ARBA00022977"/>
    </source>
</evidence>
<dbReference type="InterPro" id="IPR036188">
    <property type="entry name" value="FAD/NAD-bd_sf"/>
</dbReference>
<evidence type="ECO:0000313" key="6">
    <source>
        <dbReference type="EMBL" id="KXN72581.1"/>
    </source>
</evidence>
<name>A0A137PCB6_CONC2</name>
<dbReference type="NCBIfam" id="TIGR00292">
    <property type="entry name" value="sulfide-dependent adenosine diphosphate thiazole synthase"/>
    <property type="match status" value="1"/>
</dbReference>
<dbReference type="GO" id="GO:0008198">
    <property type="term" value="F:ferrous iron binding"/>
    <property type="evidence" value="ECO:0007669"/>
    <property type="project" value="EnsemblFungi"/>
</dbReference>
<dbReference type="InterPro" id="IPR002922">
    <property type="entry name" value="Thi4_fam"/>
</dbReference>
<evidence type="ECO:0000256" key="2">
    <source>
        <dbReference type="ARBA" id="ARBA00022723"/>
    </source>
</evidence>
<proteinExistence type="predicted"/>
<dbReference type="Gene3D" id="3.50.50.60">
    <property type="entry name" value="FAD/NAD(P)-binding domain"/>
    <property type="match status" value="1"/>
</dbReference>
<dbReference type="GO" id="GO:0005829">
    <property type="term" value="C:cytosol"/>
    <property type="evidence" value="ECO:0007669"/>
    <property type="project" value="EnsemblFungi"/>
</dbReference>
<organism evidence="6 7">
    <name type="scientific">Conidiobolus coronatus (strain ATCC 28846 / CBS 209.66 / NRRL 28638)</name>
    <name type="common">Delacroixia coronata</name>
    <dbReference type="NCBI Taxonomy" id="796925"/>
    <lineage>
        <taxon>Eukaryota</taxon>
        <taxon>Fungi</taxon>
        <taxon>Fungi incertae sedis</taxon>
        <taxon>Zoopagomycota</taxon>
        <taxon>Entomophthoromycotina</taxon>
        <taxon>Entomophthoromycetes</taxon>
        <taxon>Entomophthorales</taxon>
        <taxon>Ancylistaceae</taxon>
        <taxon>Conidiobolus</taxon>
    </lineage>
</organism>
<evidence type="ECO:0000256" key="1">
    <source>
        <dbReference type="ARBA" id="ARBA00022679"/>
    </source>
</evidence>